<evidence type="ECO:0000313" key="2">
    <source>
        <dbReference type="EMBL" id="PNY15271.1"/>
    </source>
</evidence>
<dbReference type="EMBL" id="ASHM01007535">
    <property type="protein sequence ID" value="PNY15271.1"/>
    <property type="molecule type" value="Genomic_DNA"/>
</dbReference>
<proteinExistence type="predicted"/>
<keyword evidence="1" id="KW-0175">Coiled coil</keyword>
<organism evidence="2 3">
    <name type="scientific">Trifolium pratense</name>
    <name type="common">Red clover</name>
    <dbReference type="NCBI Taxonomy" id="57577"/>
    <lineage>
        <taxon>Eukaryota</taxon>
        <taxon>Viridiplantae</taxon>
        <taxon>Streptophyta</taxon>
        <taxon>Embryophyta</taxon>
        <taxon>Tracheophyta</taxon>
        <taxon>Spermatophyta</taxon>
        <taxon>Magnoliopsida</taxon>
        <taxon>eudicotyledons</taxon>
        <taxon>Gunneridae</taxon>
        <taxon>Pentapetalae</taxon>
        <taxon>rosids</taxon>
        <taxon>fabids</taxon>
        <taxon>Fabales</taxon>
        <taxon>Fabaceae</taxon>
        <taxon>Papilionoideae</taxon>
        <taxon>50 kb inversion clade</taxon>
        <taxon>NPAAA clade</taxon>
        <taxon>Hologalegina</taxon>
        <taxon>IRL clade</taxon>
        <taxon>Trifolieae</taxon>
        <taxon>Trifolium</taxon>
    </lineage>
</organism>
<protein>
    <submittedName>
        <fullName evidence="2">F-box family protein</fullName>
    </submittedName>
</protein>
<gene>
    <name evidence="2" type="ORF">L195_g011964</name>
</gene>
<name>A0A2K3PJ07_TRIPR</name>
<dbReference type="Proteomes" id="UP000236291">
    <property type="component" value="Unassembled WGS sequence"/>
</dbReference>
<dbReference type="AlphaFoldDB" id="A0A2K3PJ07"/>
<evidence type="ECO:0000313" key="3">
    <source>
        <dbReference type="Proteomes" id="UP000236291"/>
    </source>
</evidence>
<accession>A0A2K3PJ07</accession>
<evidence type="ECO:0000256" key="1">
    <source>
        <dbReference type="SAM" id="Coils"/>
    </source>
</evidence>
<sequence length="121" mass="13682">MGGNLTGGKERGRILKSLSLCKVVDVTVFGGSFDYLPPFPVSSIFPQFLQPSSRESVVDDLRQRIQQLEQAVLQVQQYIQLAHEEISREREEMSAIQGHMSMLSKTLAALKRQMQTMGLWQ</sequence>
<dbReference type="ExpressionAtlas" id="A0A2K3PJ07">
    <property type="expression patterns" value="baseline"/>
</dbReference>
<feature type="coiled-coil region" evidence="1">
    <location>
        <begin position="58"/>
        <end position="85"/>
    </location>
</feature>
<comment type="caution">
    <text evidence="2">The sequence shown here is derived from an EMBL/GenBank/DDBJ whole genome shotgun (WGS) entry which is preliminary data.</text>
</comment>
<reference evidence="2 3" key="1">
    <citation type="journal article" date="2014" name="Am. J. Bot.">
        <title>Genome assembly and annotation for red clover (Trifolium pratense; Fabaceae).</title>
        <authorList>
            <person name="Istvanek J."/>
            <person name="Jaros M."/>
            <person name="Krenek A."/>
            <person name="Repkova J."/>
        </authorList>
    </citation>
    <scope>NUCLEOTIDE SEQUENCE [LARGE SCALE GENOMIC DNA]</scope>
    <source>
        <strain evidence="3">cv. Tatra</strain>
        <tissue evidence="2">Young leaves</tissue>
    </source>
</reference>
<reference evidence="2 3" key="2">
    <citation type="journal article" date="2017" name="Front. Plant Sci.">
        <title>Gene Classification and Mining of Molecular Markers Useful in Red Clover (Trifolium pratense) Breeding.</title>
        <authorList>
            <person name="Istvanek J."/>
            <person name="Dluhosova J."/>
            <person name="Dluhos P."/>
            <person name="Patkova L."/>
            <person name="Nedelnik J."/>
            <person name="Repkova J."/>
        </authorList>
    </citation>
    <scope>NUCLEOTIDE SEQUENCE [LARGE SCALE GENOMIC DNA]</scope>
    <source>
        <strain evidence="3">cv. Tatra</strain>
        <tissue evidence="2">Young leaves</tissue>
    </source>
</reference>